<dbReference type="Gene3D" id="1.25.40.20">
    <property type="entry name" value="Ankyrin repeat-containing domain"/>
    <property type="match status" value="1"/>
</dbReference>
<accession>A0A9N8DAW8</accession>
<dbReference type="EMBL" id="CAICTM010000064">
    <property type="protein sequence ID" value="CAB9499638.1"/>
    <property type="molecule type" value="Genomic_DNA"/>
</dbReference>
<keyword evidence="1" id="KW-0677">Repeat</keyword>
<protein>
    <submittedName>
        <fullName evidence="3">ANK</fullName>
    </submittedName>
</protein>
<dbReference type="Pfam" id="PF12796">
    <property type="entry name" value="Ank_2"/>
    <property type="match status" value="1"/>
</dbReference>
<evidence type="ECO:0000256" key="2">
    <source>
        <dbReference type="ARBA" id="ARBA00023043"/>
    </source>
</evidence>
<dbReference type="AlphaFoldDB" id="A0A9N8DAW8"/>
<gene>
    <name evidence="3" type="ORF">SEMRO_65_G036890.1</name>
</gene>
<dbReference type="SMART" id="SM00248">
    <property type="entry name" value="ANK"/>
    <property type="match status" value="3"/>
</dbReference>
<dbReference type="SUPFAM" id="SSF48403">
    <property type="entry name" value="Ankyrin repeat"/>
    <property type="match status" value="1"/>
</dbReference>
<dbReference type="Proteomes" id="UP001153069">
    <property type="component" value="Unassembled WGS sequence"/>
</dbReference>
<sequence length="323" mass="35973">MASEANRSLSILVAIANEQRAILKRQQLDARLLQCAVPLKKRRIGAYGIPMMRMMPSATNPFLSLAPTATNPFLSLAVGNALMAPTFNRVAPTFNTVARVTPMPAAANTLVVPKAKAQLNTVTKEPAKAAVEVAAPVKPAPKPKPQVTPKQYLEQLFKDQNIGPKQIPPRYTKGSFVKPDTKESDSYNAAAVLVRSNNLEKLKELHQQGKNLDACNRVGESLLHLACRRGHVEVAVYLMNEAKVRWDHQDDFGRTVLHDACWRPSPSLELMDAILKVASPEWLMAQDIRGHTPFDYARREHAGAWYDFLVQREEDLKDRLSKL</sequence>
<comment type="caution">
    <text evidence="3">The sequence shown here is derived from an EMBL/GenBank/DDBJ whole genome shotgun (WGS) entry which is preliminary data.</text>
</comment>
<keyword evidence="2" id="KW-0040">ANK repeat</keyword>
<dbReference type="InterPro" id="IPR036770">
    <property type="entry name" value="Ankyrin_rpt-contain_sf"/>
</dbReference>
<dbReference type="OrthoDB" id="204260at2759"/>
<evidence type="ECO:0000313" key="4">
    <source>
        <dbReference type="Proteomes" id="UP001153069"/>
    </source>
</evidence>
<dbReference type="InterPro" id="IPR002110">
    <property type="entry name" value="Ankyrin_rpt"/>
</dbReference>
<name>A0A9N8DAW8_9STRA</name>
<dbReference type="PANTHER" id="PTHR24126">
    <property type="entry name" value="ANKYRIN REPEAT, PH AND SEC7 DOMAIN CONTAINING PROTEIN SECG-RELATED"/>
    <property type="match status" value="1"/>
</dbReference>
<organism evidence="3 4">
    <name type="scientific">Seminavis robusta</name>
    <dbReference type="NCBI Taxonomy" id="568900"/>
    <lineage>
        <taxon>Eukaryota</taxon>
        <taxon>Sar</taxon>
        <taxon>Stramenopiles</taxon>
        <taxon>Ochrophyta</taxon>
        <taxon>Bacillariophyta</taxon>
        <taxon>Bacillariophyceae</taxon>
        <taxon>Bacillariophycidae</taxon>
        <taxon>Naviculales</taxon>
        <taxon>Naviculaceae</taxon>
        <taxon>Seminavis</taxon>
    </lineage>
</organism>
<reference evidence="3" key="1">
    <citation type="submission" date="2020-06" db="EMBL/GenBank/DDBJ databases">
        <authorList>
            <consortium name="Plant Systems Biology data submission"/>
        </authorList>
    </citation>
    <scope>NUCLEOTIDE SEQUENCE</scope>
    <source>
        <strain evidence="3">D6</strain>
    </source>
</reference>
<evidence type="ECO:0000256" key="1">
    <source>
        <dbReference type="ARBA" id="ARBA00022737"/>
    </source>
</evidence>
<keyword evidence="4" id="KW-1185">Reference proteome</keyword>
<proteinExistence type="predicted"/>
<evidence type="ECO:0000313" key="3">
    <source>
        <dbReference type="EMBL" id="CAB9499638.1"/>
    </source>
</evidence>